<feature type="domain" description="HTH tetR-type" evidence="5">
    <location>
        <begin position="10"/>
        <end position="70"/>
    </location>
</feature>
<dbReference type="PRINTS" id="PR00455">
    <property type="entry name" value="HTHTETR"/>
</dbReference>
<dbReference type="PROSITE" id="PS50977">
    <property type="entry name" value="HTH_TETR_2"/>
    <property type="match status" value="1"/>
</dbReference>
<evidence type="ECO:0000259" key="5">
    <source>
        <dbReference type="PROSITE" id="PS50977"/>
    </source>
</evidence>
<dbReference type="AlphaFoldDB" id="A0A8S8XAF2"/>
<gene>
    <name evidence="6" type="ORF">TMPK1_10780</name>
</gene>
<dbReference type="Proteomes" id="UP000681075">
    <property type="component" value="Unassembled WGS sequence"/>
</dbReference>
<evidence type="ECO:0000313" key="7">
    <source>
        <dbReference type="Proteomes" id="UP000681075"/>
    </source>
</evidence>
<protein>
    <submittedName>
        <fullName evidence="6">TetR family transcriptional regulator</fullName>
    </submittedName>
</protein>
<proteinExistence type="predicted"/>
<dbReference type="PANTHER" id="PTHR30055">
    <property type="entry name" value="HTH-TYPE TRANSCRIPTIONAL REGULATOR RUTR"/>
    <property type="match status" value="1"/>
</dbReference>
<evidence type="ECO:0000313" key="6">
    <source>
        <dbReference type="EMBL" id="GIL38841.1"/>
    </source>
</evidence>
<dbReference type="FunFam" id="1.10.10.60:FF:000141">
    <property type="entry name" value="TetR family transcriptional regulator"/>
    <property type="match status" value="1"/>
</dbReference>
<dbReference type="Gene3D" id="1.10.357.10">
    <property type="entry name" value="Tetracycline Repressor, domain 2"/>
    <property type="match status" value="1"/>
</dbReference>
<reference evidence="6" key="1">
    <citation type="submission" date="2021-02" db="EMBL/GenBank/DDBJ databases">
        <title>Genome sequence of Rhodospirillales sp. strain TMPK1 isolated from soil.</title>
        <authorList>
            <person name="Nakai R."/>
            <person name="Kusada H."/>
            <person name="Tamaki H."/>
        </authorList>
    </citation>
    <scope>NUCLEOTIDE SEQUENCE</scope>
    <source>
        <strain evidence="6">TMPK1</strain>
    </source>
</reference>
<keyword evidence="2 4" id="KW-0238">DNA-binding</keyword>
<dbReference type="EMBL" id="BOPV01000001">
    <property type="protein sequence ID" value="GIL38841.1"/>
    <property type="molecule type" value="Genomic_DNA"/>
</dbReference>
<dbReference type="GO" id="GO:0000976">
    <property type="term" value="F:transcription cis-regulatory region binding"/>
    <property type="evidence" value="ECO:0007669"/>
    <property type="project" value="TreeGrafter"/>
</dbReference>
<dbReference type="InterPro" id="IPR050109">
    <property type="entry name" value="HTH-type_TetR-like_transc_reg"/>
</dbReference>
<dbReference type="SUPFAM" id="SSF48498">
    <property type="entry name" value="Tetracyclin repressor-like, C-terminal domain"/>
    <property type="match status" value="1"/>
</dbReference>
<evidence type="ECO:0000256" key="1">
    <source>
        <dbReference type="ARBA" id="ARBA00023015"/>
    </source>
</evidence>
<keyword evidence="7" id="KW-1185">Reference proteome</keyword>
<comment type="caution">
    <text evidence="6">The sequence shown here is derived from an EMBL/GenBank/DDBJ whole genome shotgun (WGS) entry which is preliminary data.</text>
</comment>
<dbReference type="GO" id="GO:0003700">
    <property type="term" value="F:DNA-binding transcription factor activity"/>
    <property type="evidence" value="ECO:0007669"/>
    <property type="project" value="TreeGrafter"/>
</dbReference>
<dbReference type="InterPro" id="IPR009057">
    <property type="entry name" value="Homeodomain-like_sf"/>
</dbReference>
<dbReference type="SUPFAM" id="SSF46689">
    <property type="entry name" value="Homeodomain-like"/>
    <property type="match status" value="1"/>
</dbReference>
<dbReference type="PANTHER" id="PTHR30055:SF223">
    <property type="entry name" value="HTH-TYPE TRANSCRIPTIONAL REGULATOR UIDR"/>
    <property type="match status" value="1"/>
</dbReference>
<sequence length="207" mass="23470">MTQPRTRRKEARPQEIVRAALHLFAQRGFAATRLDDVALQAGISKGTLYLYFENKEALFRAVVEESVLPNIEAFEQMIGTYDGPTPDLLRRMIDRFGQIVQSEVGCVPKIVISEAGNFPAIARYYADTVIKRGLTILTFVLQRGMDRGEFRQVDIPQTLPLIVAPFLMMAQWQHSLAPHVAMKFNPTDVLSQHFDFLLRALAVEKHT</sequence>
<name>A0A8S8XAF2_9PROT</name>
<organism evidence="6 7">
    <name type="scientific">Roseiterribacter gracilis</name>
    <dbReference type="NCBI Taxonomy" id="2812848"/>
    <lineage>
        <taxon>Bacteria</taxon>
        <taxon>Pseudomonadati</taxon>
        <taxon>Pseudomonadota</taxon>
        <taxon>Alphaproteobacteria</taxon>
        <taxon>Rhodospirillales</taxon>
        <taxon>Roseiterribacteraceae</taxon>
        <taxon>Roseiterribacter</taxon>
    </lineage>
</organism>
<dbReference type="InterPro" id="IPR039536">
    <property type="entry name" value="TetR_C_Proteobacteria"/>
</dbReference>
<evidence type="ECO:0000256" key="3">
    <source>
        <dbReference type="ARBA" id="ARBA00023163"/>
    </source>
</evidence>
<dbReference type="Pfam" id="PF14246">
    <property type="entry name" value="TetR_C_7"/>
    <property type="match status" value="1"/>
</dbReference>
<keyword evidence="3" id="KW-0804">Transcription</keyword>
<accession>A0A8S8XAF2</accession>
<keyword evidence="1" id="KW-0805">Transcription regulation</keyword>
<dbReference type="RefSeq" id="WP_420241900.1">
    <property type="nucleotide sequence ID" value="NZ_BOPV01000001.1"/>
</dbReference>
<dbReference type="InterPro" id="IPR036271">
    <property type="entry name" value="Tet_transcr_reg_TetR-rel_C_sf"/>
</dbReference>
<dbReference type="InterPro" id="IPR001647">
    <property type="entry name" value="HTH_TetR"/>
</dbReference>
<dbReference type="Pfam" id="PF00440">
    <property type="entry name" value="TetR_N"/>
    <property type="match status" value="1"/>
</dbReference>
<evidence type="ECO:0000256" key="2">
    <source>
        <dbReference type="ARBA" id="ARBA00023125"/>
    </source>
</evidence>
<feature type="DNA-binding region" description="H-T-H motif" evidence="4">
    <location>
        <begin position="33"/>
        <end position="52"/>
    </location>
</feature>
<evidence type="ECO:0000256" key="4">
    <source>
        <dbReference type="PROSITE-ProRule" id="PRU00335"/>
    </source>
</evidence>